<reference evidence="1" key="1">
    <citation type="journal article" date="2023" name="IMA Fungus">
        <title>Comparative genomic study of the Penicillium genus elucidates a diverse pangenome and 15 lateral gene transfer events.</title>
        <authorList>
            <person name="Petersen C."/>
            <person name="Sorensen T."/>
            <person name="Nielsen M.R."/>
            <person name="Sondergaard T.E."/>
            <person name="Sorensen J.L."/>
            <person name="Fitzpatrick D.A."/>
            <person name="Frisvad J.C."/>
            <person name="Nielsen K.L."/>
        </authorList>
    </citation>
    <scope>NUCLEOTIDE SEQUENCE</scope>
    <source>
        <strain evidence="1">IBT 12815</strain>
    </source>
</reference>
<dbReference type="RefSeq" id="XP_056758966.1">
    <property type="nucleotide sequence ID" value="XM_056893971.1"/>
</dbReference>
<dbReference type="Proteomes" id="UP001213799">
    <property type="component" value="Unassembled WGS sequence"/>
</dbReference>
<dbReference type="EMBL" id="JAQJAE010000001">
    <property type="protein sequence ID" value="KAJ5617799.1"/>
    <property type="molecule type" value="Genomic_DNA"/>
</dbReference>
<gene>
    <name evidence="1" type="ORF">N7537_002913</name>
</gene>
<proteinExistence type="predicted"/>
<evidence type="ECO:0000313" key="2">
    <source>
        <dbReference type="Proteomes" id="UP001213799"/>
    </source>
</evidence>
<name>A0AAD6EJF4_9EURO</name>
<organism evidence="1 2">
    <name type="scientific">Penicillium hordei</name>
    <dbReference type="NCBI Taxonomy" id="40994"/>
    <lineage>
        <taxon>Eukaryota</taxon>
        <taxon>Fungi</taxon>
        <taxon>Dikarya</taxon>
        <taxon>Ascomycota</taxon>
        <taxon>Pezizomycotina</taxon>
        <taxon>Eurotiomycetes</taxon>
        <taxon>Eurotiomycetidae</taxon>
        <taxon>Eurotiales</taxon>
        <taxon>Aspergillaceae</taxon>
        <taxon>Penicillium</taxon>
    </lineage>
</organism>
<dbReference type="GeneID" id="81584213"/>
<reference evidence="1" key="2">
    <citation type="submission" date="2023-01" db="EMBL/GenBank/DDBJ databases">
        <authorList>
            <person name="Petersen C."/>
        </authorList>
    </citation>
    <scope>NUCLEOTIDE SEQUENCE</scope>
    <source>
        <strain evidence="1">IBT 12815</strain>
    </source>
</reference>
<dbReference type="AlphaFoldDB" id="A0AAD6EJF4"/>
<protein>
    <submittedName>
        <fullName evidence="1">Uncharacterized protein</fullName>
    </submittedName>
</protein>
<comment type="caution">
    <text evidence="1">The sequence shown here is derived from an EMBL/GenBank/DDBJ whole genome shotgun (WGS) entry which is preliminary data.</text>
</comment>
<sequence length="121" mass="13716">MWPMLKSKSAVYAGDGAMDRSWRMSSTVSRSRSVKEELQPEDRVSQISFQLIRSLGSQWHPHLNRRVVEWRTEGGVILPEQLTQPCTPACDDGSDQFFRVVAPFASMISLRFLGFLNSLLA</sequence>
<accession>A0AAD6EJF4</accession>
<evidence type="ECO:0000313" key="1">
    <source>
        <dbReference type="EMBL" id="KAJ5617799.1"/>
    </source>
</evidence>
<keyword evidence="2" id="KW-1185">Reference proteome</keyword>